<dbReference type="SUPFAM" id="SSF63491">
    <property type="entry name" value="BAG domain"/>
    <property type="match status" value="1"/>
</dbReference>
<evidence type="ECO:0000256" key="1">
    <source>
        <dbReference type="SAM" id="MobiDB-lite"/>
    </source>
</evidence>
<accession>A0A485LN84</accession>
<dbReference type="InterPro" id="IPR003103">
    <property type="entry name" value="BAG_domain"/>
</dbReference>
<feature type="domain" description="BAG" evidence="2">
    <location>
        <begin position="29"/>
        <end position="71"/>
    </location>
</feature>
<dbReference type="Gene3D" id="1.20.58.120">
    <property type="entry name" value="BAG domain"/>
    <property type="match status" value="1"/>
</dbReference>
<dbReference type="GO" id="GO:0051087">
    <property type="term" value="F:protein-folding chaperone binding"/>
    <property type="evidence" value="ECO:0007669"/>
    <property type="project" value="InterPro"/>
</dbReference>
<reference evidence="3" key="2">
    <citation type="submission" date="2019-06" db="EMBL/GenBank/DDBJ databases">
        <title>Genomics analysis of Aphanomyces spp. identifies a new class of oomycete effector associated with host adaptation.</title>
        <authorList>
            <person name="Gaulin E."/>
        </authorList>
    </citation>
    <scope>NUCLEOTIDE SEQUENCE</scope>
    <source>
        <strain evidence="3">CBS 578.67</strain>
    </source>
</reference>
<evidence type="ECO:0000313" key="5">
    <source>
        <dbReference type="Proteomes" id="UP000332933"/>
    </source>
</evidence>
<feature type="region of interest" description="Disordered" evidence="1">
    <location>
        <begin position="93"/>
        <end position="113"/>
    </location>
</feature>
<sequence>MGDEAHTTSIRQTKTKTSQFHRRVLEQAEALTKLLFDLDGVLSDGDATVRQERKAAVQKIQELLERADAMATESQKLVQFGVDHLQHMLPSTKETKEVDEDARTETSSVDDHLDDLSTSAQDIQDNIDTNNSQDDTKGFEAFMRAMLFPSEENYSELARAMQQEKLSTTMPIRAIEESTEPGQEQAEEDSPKKTIHVHVNGQEFVTKVQGDTTHIYINVPEKPQVHSQRAHRHHHQRPVVVHPEDLYYSPAYRTRKDYQDREAQYFVPFHGDDYYRGYVDHPIYARQEELRPHNAVPSMPQRRYMANHYHQRQHPVYEEPAMYYAHEPRQFVRRVPVW</sequence>
<evidence type="ECO:0000259" key="2">
    <source>
        <dbReference type="PROSITE" id="PS51035"/>
    </source>
</evidence>
<dbReference type="InterPro" id="IPR036533">
    <property type="entry name" value="BAG_dom_sf"/>
</dbReference>
<proteinExistence type="predicted"/>
<dbReference type="Pfam" id="PF02179">
    <property type="entry name" value="BAG"/>
    <property type="match status" value="1"/>
</dbReference>
<dbReference type="PROSITE" id="PS51035">
    <property type="entry name" value="BAG"/>
    <property type="match status" value="1"/>
</dbReference>
<gene>
    <name evidence="4" type="primary">Aste57867_23231</name>
    <name evidence="3" type="ORF">As57867_023160</name>
    <name evidence="4" type="ORF">ASTE57867_23231</name>
</gene>
<keyword evidence="5" id="KW-1185">Reference proteome</keyword>
<evidence type="ECO:0000313" key="4">
    <source>
        <dbReference type="EMBL" id="VFT99876.1"/>
    </source>
</evidence>
<evidence type="ECO:0000313" key="3">
    <source>
        <dbReference type="EMBL" id="KAF0684817.1"/>
    </source>
</evidence>
<dbReference type="EMBL" id="CAADRA010007265">
    <property type="protein sequence ID" value="VFT99876.1"/>
    <property type="molecule type" value="Genomic_DNA"/>
</dbReference>
<organism evidence="4 5">
    <name type="scientific">Aphanomyces stellatus</name>
    <dbReference type="NCBI Taxonomy" id="120398"/>
    <lineage>
        <taxon>Eukaryota</taxon>
        <taxon>Sar</taxon>
        <taxon>Stramenopiles</taxon>
        <taxon>Oomycota</taxon>
        <taxon>Saprolegniomycetes</taxon>
        <taxon>Saprolegniales</taxon>
        <taxon>Verrucalvaceae</taxon>
        <taxon>Aphanomyces</taxon>
    </lineage>
</organism>
<reference evidence="4 5" key="1">
    <citation type="submission" date="2019-03" db="EMBL/GenBank/DDBJ databases">
        <authorList>
            <person name="Gaulin E."/>
            <person name="Dumas B."/>
        </authorList>
    </citation>
    <scope>NUCLEOTIDE SEQUENCE [LARGE SCALE GENOMIC DNA]</scope>
    <source>
        <strain evidence="4">CBS 568.67</strain>
    </source>
</reference>
<dbReference type="Proteomes" id="UP000332933">
    <property type="component" value="Unassembled WGS sequence"/>
</dbReference>
<name>A0A485LN84_9STRA</name>
<dbReference type="AlphaFoldDB" id="A0A485LN84"/>
<dbReference type="OrthoDB" id="72660at2759"/>
<dbReference type="EMBL" id="VJMH01007239">
    <property type="protein sequence ID" value="KAF0684817.1"/>
    <property type="molecule type" value="Genomic_DNA"/>
</dbReference>
<protein>
    <submittedName>
        <fullName evidence="4">Aste57867_23231 protein</fullName>
    </submittedName>
</protein>